<name>A0A024JXT8_9MYCO</name>
<keyword evidence="2" id="KW-0378">Hydrolase</keyword>
<dbReference type="STRING" id="47839.BN973_02511"/>
<dbReference type="EMBL" id="HG964446">
    <property type="protein sequence ID" value="CDO88147.1"/>
    <property type="molecule type" value="Genomic_DNA"/>
</dbReference>
<feature type="domain" description="AB hydrolase-1" evidence="1">
    <location>
        <begin position="33"/>
        <end position="138"/>
    </location>
</feature>
<dbReference type="RefSeq" id="WP_051641235.1">
    <property type="nucleotide sequence ID" value="NZ_HG964446.1"/>
</dbReference>
<evidence type="ECO:0000313" key="2">
    <source>
        <dbReference type="EMBL" id="CDO88147.1"/>
    </source>
</evidence>
<protein>
    <submittedName>
        <fullName evidence="2">Alpha/beta fold hydrolase</fullName>
    </submittedName>
</protein>
<evidence type="ECO:0000259" key="1">
    <source>
        <dbReference type="Pfam" id="PF00561"/>
    </source>
</evidence>
<evidence type="ECO:0000313" key="4">
    <source>
        <dbReference type="Proteomes" id="UP000193710"/>
    </source>
</evidence>
<accession>A0A024JXT8</accession>
<dbReference type="Proteomes" id="UP000193710">
    <property type="component" value="Unassembled WGS sequence"/>
</dbReference>
<dbReference type="Pfam" id="PF00561">
    <property type="entry name" value="Abhydrolase_1"/>
    <property type="match status" value="1"/>
</dbReference>
<reference evidence="3 4" key="3">
    <citation type="submission" date="2016-01" db="EMBL/GenBank/DDBJ databases">
        <title>The new phylogeny of the genus Mycobacterium.</title>
        <authorList>
            <person name="Tarcisio F."/>
            <person name="Conor M."/>
            <person name="Antonella G."/>
            <person name="Elisabetta G."/>
            <person name="Giulia F.S."/>
            <person name="Sara T."/>
            <person name="Anna F."/>
            <person name="Clotilde B."/>
            <person name="Roberto B."/>
            <person name="Veronica D.S."/>
            <person name="Fabio R."/>
            <person name="Monica P."/>
            <person name="Olivier J."/>
            <person name="Enrico T."/>
            <person name="Nicola S."/>
        </authorList>
    </citation>
    <scope>NUCLEOTIDE SEQUENCE [LARGE SCALE GENOMIC DNA]</scope>
    <source>
        <strain evidence="3 4">DSM 44626</strain>
    </source>
</reference>
<dbReference type="SUPFAM" id="SSF53474">
    <property type="entry name" value="alpha/beta-Hydrolases"/>
    <property type="match status" value="1"/>
</dbReference>
<dbReference type="PANTHER" id="PTHR43433">
    <property type="entry name" value="HYDROLASE, ALPHA/BETA FOLD FAMILY PROTEIN"/>
    <property type="match status" value="1"/>
</dbReference>
<proteinExistence type="predicted"/>
<dbReference type="HOGENOM" id="CLU_020336_50_5_11"/>
<reference evidence="2" key="1">
    <citation type="journal article" date="2014" name="Genome Announc.">
        <title>Draft Genome Sequence of Mycobacterium triplex DSM 44626.</title>
        <authorList>
            <person name="Sassi M."/>
            <person name="Croce O."/>
            <person name="Robert C."/>
            <person name="Raoult D."/>
            <person name="Drancourt M."/>
        </authorList>
    </citation>
    <scope>NUCLEOTIDE SEQUENCE [LARGE SCALE GENOMIC DNA]</scope>
    <source>
        <strain evidence="2">DSM 44626</strain>
    </source>
</reference>
<dbReference type="Gene3D" id="3.40.50.1820">
    <property type="entry name" value="alpha/beta hydrolase"/>
    <property type="match status" value="1"/>
</dbReference>
<dbReference type="Proteomes" id="UP000028880">
    <property type="component" value="Unassembled WGS sequence"/>
</dbReference>
<gene>
    <name evidence="3" type="ORF">AWC29_01615</name>
    <name evidence="2" type="ORF">BN973_02511</name>
</gene>
<dbReference type="PANTHER" id="PTHR43433:SF5">
    <property type="entry name" value="AB HYDROLASE-1 DOMAIN-CONTAINING PROTEIN"/>
    <property type="match status" value="1"/>
</dbReference>
<sequence length="284" mass="31001">MRKAGVTRSVEHRQGVSIAYQVSPGPCTDCSDWLVLVHGTMQSRAIWERFGYTEQLTRRFNVVTIDVLGHGQSSKPHFSALYDTRFLALDICAVLDEIGVRSAHYMGYSLGGRIGLAMAVLHPDRIRSLVVVGSSHHAQHDLVERFFCRGAIDILETDGMPAFLARWQEAHGFALSAKNLDRLAGHDPLALAAYLRSCQSDPGIDEHQLSQIAIPTLICAGTDDAFRFEESAELADLIPGATFYALAGKDHGPTITSGAPELLEQLTTFYAGQYAGLDATEWAA</sequence>
<dbReference type="InterPro" id="IPR050471">
    <property type="entry name" value="AB_hydrolase"/>
</dbReference>
<keyword evidence="4" id="KW-1185">Reference proteome</keyword>
<organism evidence="2">
    <name type="scientific">Mycobacterium triplex</name>
    <dbReference type="NCBI Taxonomy" id="47839"/>
    <lineage>
        <taxon>Bacteria</taxon>
        <taxon>Bacillati</taxon>
        <taxon>Actinomycetota</taxon>
        <taxon>Actinomycetes</taxon>
        <taxon>Mycobacteriales</taxon>
        <taxon>Mycobacteriaceae</taxon>
        <taxon>Mycobacterium</taxon>
        <taxon>Mycobacterium simiae complex</taxon>
    </lineage>
</organism>
<dbReference type="AlphaFoldDB" id="A0A024JXT8"/>
<dbReference type="EMBL" id="LQPY01000034">
    <property type="protein sequence ID" value="ORX00677.1"/>
    <property type="molecule type" value="Genomic_DNA"/>
</dbReference>
<dbReference type="eggNOG" id="COG0596">
    <property type="taxonomic scope" value="Bacteria"/>
</dbReference>
<dbReference type="InterPro" id="IPR000073">
    <property type="entry name" value="AB_hydrolase_1"/>
</dbReference>
<dbReference type="InterPro" id="IPR029058">
    <property type="entry name" value="AB_hydrolase_fold"/>
</dbReference>
<dbReference type="GO" id="GO:0016787">
    <property type="term" value="F:hydrolase activity"/>
    <property type="evidence" value="ECO:0007669"/>
    <property type="project" value="UniProtKB-KW"/>
</dbReference>
<evidence type="ECO:0000313" key="3">
    <source>
        <dbReference type="EMBL" id="ORX00677.1"/>
    </source>
</evidence>
<dbReference type="PRINTS" id="PR00111">
    <property type="entry name" value="ABHYDROLASE"/>
</dbReference>
<reference evidence="2" key="2">
    <citation type="submission" date="2014-04" db="EMBL/GenBank/DDBJ databases">
        <authorList>
            <person name="Xu Y.W."/>
            <person name="Yang Q."/>
        </authorList>
    </citation>
    <scope>NUCLEOTIDE SEQUENCE</scope>
    <source>
        <strain evidence="2">DSM 44626</strain>
    </source>
</reference>